<evidence type="ECO:0000313" key="5">
    <source>
        <dbReference type="Proteomes" id="UP001152795"/>
    </source>
</evidence>
<keyword evidence="3" id="KW-0677">Repeat</keyword>
<accession>A0A7D9J1G7</accession>
<proteinExistence type="predicted"/>
<dbReference type="InterPro" id="IPR015943">
    <property type="entry name" value="WD40/YVTN_repeat-like_dom_sf"/>
</dbReference>
<dbReference type="OrthoDB" id="6619788at2759"/>
<dbReference type="GO" id="GO:0036159">
    <property type="term" value="P:inner dynein arm assembly"/>
    <property type="evidence" value="ECO:0007669"/>
    <property type="project" value="TreeGrafter"/>
</dbReference>
<dbReference type="AlphaFoldDB" id="A0A7D9J1G7"/>
<gene>
    <name evidence="4" type="ORF">PACLA_8A004602</name>
</gene>
<dbReference type="SUPFAM" id="SSF50978">
    <property type="entry name" value="WD40 repeat-like"/>
    <property type="match status" value="1"/>
</dbReference>
<dbReference type="GO" id="GO:0060294">
    <property type="term" value="P:cilium movement involved in cell motility"/>
    <property type="evidence" value="ECO:0007669"/>
    <property type="project" value="TreeGrafter"/>
</dbReference>
<dbReference type="GO" id="GO:0036156">
    <property type="term" value="C:inner dynein arm"/>
    <property type="evidence" value="ECO:0007669"/>
    <property type="project" value="TreeGrafter"/>
</dbReference>
<dbReference type="PANTHER" id="PTHR12442">
    <property type="entry name" value="DYNEIN INTERMEDIATE CHAIN"/>
    <property type="match status" value="1"/>
</dbReference>
<keyword evidence="2" id="KW-0853">WD repeat</keyword>
<dbReference type="InterPro" id="IPR050687">
    <property type="entry name" value="Dynein_IC"/>
</dbReference>
<evidence type="ECO:0000256" key="3">
    <source>
        <dbReference type="ARBA" id="ARBA00022737"/>
    </source>
</evidence>
<reference evidence="4" key="1">
    <citation type="submission" date="2020-04" db="EMBL/GenBank/DDBJ databases">
        <authorList>
            <person name="Alioto T."/>
            <person name="Alioto T."/>
            <person name="Gomez Garrido J."/>
        </authorList>
    </citation>
    <scope>NUCLEOTIDE SEQUENCE</scope>
    <source>
        <strain evidence="4">A484AB</strain>
    </source>
</reference>
<dbReference type="PANTHER" id="PTHR12442:SF5">
    <property type="entry name" value="DYNEIN AXONEMAL INTERMEDIATE CHAIN 3"/>
    <property type="match status" value="1"/>
</dbReference>
<dbReference type="EMBL" id="CACRXK020010205">
    <property type="protein sequence ID" value="CAB4018874.1"/>
    <property type="molecule type" value="Genomic_DNA"/>
</dbReference>
<dbReference type="Proteomes" id="UP001152795">
    <property type="component" value="Unassembled WGS sequence"/>
</dbReference>
<protein>
    <submittedName>
        <fullName evidence="4">WD repeat-containing 63-like</fullName>
    </submittedName>
</protein>
<dbReference type="Gene3D" id="2.130.10.10">
    <property type="entry name" value="YVTN repeat-like/Quinoprotein amine dehydrogenase"/>
    <property type="match status" value="1"/>
</dbReference>
<comment type="caution">
    <text evidence="4">The sequence shown here is derived from an EMBL/GenBank/DDBJ whole genome shotgun (WGS) entry which is preliminary data.</text>
</comment>
<keyword evidence="5" id="KW-1185">Reference proteome</keyword>
<evidence type="ECO:0000256" key="1">
    <source>
        <dbReference type="ARBA" id="ARBA00022490"/>
    </source>
</evidence>
<dbReference type="InterPro" id="IPR036322">
    <property type="entry name" value="WD40_repeat_dom_sf"/>
</dbReference>
<evidence type="ECO:0000313" key="4">
    <source>
        <dbReference type="EMBL" id="CAB4018874.1"/>
    </source>
</evidence>
<organism evidence="4 5">
    <name type="scientific">Paramuricea clavata</name>
    <name type="common">Red gorgonian</name>
    <name type="synonym">Violescent sea-whip</name>
    <dbReference type="NCBI Taxonomy" id="317549"/>
    <lineage>
        <taxon>Eukaryota</taxon>
        <taxon>Metazoa</taxon>
        <taxon>Cnidaria</taxon>
        <taxon>Anthozoa</taxon>
        <taxon>Octocorallia</taxon>
        <taxon>Malacalcyonacea</taxon>
        <taxon>Plexauridae</taxon>
        <taxon>Paramuricea</taxon>
    </lineage>
</organism>
<dbReference type="GO" id="GO:0045504">
    <property type="term" value="F:dynein heavy chain binding"/>
    <property type="evidence" value="ECO:0007669"/>
    <property type="project" value="TreeGrafter"/>
</dbReference>
<dbReference type="GO" id="GO:0045503">
    <property type="term" value="F:dynein light chain binding"/>
    <property type="evidence" value="ECO:0007669"/>
    <property type="project" value="TreeGrafter"/>
</dbReference>
<evidence type="ECO:0000256" key="2">
    <source>
        <dbReference type="ARBA" id="ARBA00022574"/>
    </source>
</evidence>
<name>A0A7D9J1G7_PARCT</name>
<sequence>MGVVVENKSSYCHQLMTCAADGSLLFWDTRPTKSAHQSQLTSVNKPVVLTVSNPLKQLDLTWKPILKVSVSHITGSGEFGPTKFSLAERHGDRSSIKQPDNDKEAGNLNRTVSMTGKKDQGKVLENIATMLFVGTESGDVVYMDWKLSKDSDSGKFTVSKPELVLAAHEGLVCVLQRSPFFKDILLSIGGWTFAIWKEGVSTGPLLESASFPVRLTAGAWSPTRPGVFFVTRADGNVDVWDLLDKSHEPSLTQNVTSALITSVNPYQVSSKQQLLSIGDNVGTLHIMEVPWNLRRPSVNEKNIIENFFEREVSRLKFVEERRKIRAKETVNNKENEKPKEKAQVDTKKLIDEQESEWEAKARQEYQNYLEMEKRFLEELGIREPDNDL</sequence>
<keyword evidence="1" id="KW-0963">Cytoplasm</keyword>